<organism evidence="1 2">
    <name type="scientific">Hevea brasiliensis</name>
    <name type="common">Para rubber tree</name>
    <name type="synonym">Siphonia brasiliensis</name>
    <dbReference type="NCBI Taxonomy" id="3981"/>
    <lineage>
        <taxon>Eukaryota</taxon>
        <taxon>Viridiplantae</taxon>
        <taxon>Streptophyta</taxon>
        <taxon>Embryophyta</taxon>
        <taxon>Tracheophyta</taxon>
        <taxon>Spermatophyta</taxon>
        <taxon>Magnoliopsida</taxon>
        <taxon>eudicotyledons</taxon>
        <taxon>Gunneridae</taxon>
        <taxon>Pentapetalae</taxon>
        <taxon>rosids</taxon>
        <taxon>fabids</taxon>
        <taxon>Malpighiales</taxon>
        <taxon>Euphorbiaceae</taxon>
        <taxon>Crotonoideae</taxon>
        <taxon>Micrandreae</taxon>
        <taxon>Hevea</taxon>
    </lineage>
</organism>
<protein>
    <submittedName>
        <fullName evidence="1">Uncharacterized protein</fullName>
    </submittedName>
</protein>
<reference evidence="1" key="1">
    <citation type="journal article" date="2023" name="Plant Biotechnol. J.">
        <title>Chromosome-level wild Hevea brasiliensis genome provides new tools for genomic-assisted breeding and valuable loci to elevate rubber yield.</title>
        <authorList>
            <person name="Cheng H."/>
            <person name="Song X."/>
            <person name="Hu Y."/>
            <person name="Wu T."/>
            <person name="Yang Q."/>
            <person name="An Z."/>
            <person name="Feng S."/>
            <person name="Deng Z."/>
            <person name="Wu W."/>
            <person name="Zeng X."/>
            <person name="Tu M."/>
            <person name="Wang X."/>
            <person name="Huang H."/>
        </authorList>
    </citation>
    <scope>NUCLEOTIDE SEQUENCE</scope>
    <source>
        <strain evidence="1">MT/VB/25A 57/8</strain>
    </source>
</reference>
<gene>
    <name evidence="1" type="ORF">P3X46_003140</name>
</gene>
<name>A0ABQ9N7X3_HEVBR</name>
<evidence type="ECO:0000313" key="2">
    <source>
        <dbReference type="Proteomes" id="UP001174677"/>
    </source>
</evidence>
<keyword evidence="2" id="KW-1185">Reference proteome</keyword>
<dbReference type="EMBL" id="JARPOI010000002">
    <property type="protein sequence ID" value="KAJ9187716.1"/>
    <property type="molecule type" value="Genomic_DNA"/>
</dbReference>
<dbReference type="Proteomes" id="UP001174677">
    <property type="component" value="Chromosome 2"/>
</dbReference>
<dbReference type="PANTHER" id="PTHR35726:SF4">
    <property type="entry name" value="GLUTAMIC ACID-RICH PROTEIN-LIKE"/>
    <property type="match status" value="1"/>
</dbReference>
<accession>A0ABQ9N7X3</accession>
<proteinExistence type="predicted"/>
<comment type="caution">
    <text evidence="1">The sequence shown here is derived from an EMBL/GenBank/DDBJ whole genome shotgun (WGS) entry which is preliminary data.</text>
</comment>
<sequence>MENSWSFYSKINTKKDVDLFSCLLVEASGDSEADFDPNVAINKDLADDDDDAQSCSCDVSDDCYSCVADLNACNEVEQASIDHVVDDYKDEEEKQDKKEEPEVHGYQEWANGHLGLTVDQKSCVSVESTNEPMNEMEKNRLFWETCLAS</sequence>
<evidence type="ECO:0000313" key="1">
    <source>
        <dbReference type="EMBL" id="KAJ9187716.1"/>
    </source>
</evidence>
<dbReference type="PANTHER" id="PTHR35726">
    <property type="entry name" value="GLUTAMIC ACID-RICH PROTEIN-LIKE"/>
    <property type="match status" value="1"/>
</dbReference>